<protein>
    <submittedName>
        <fullName evidence="1">Uncharacterized protein</fullName>
    </submittedName>
</protein>
<dbReference type="Proteomes" id="UP000253729">
    <property type="component" value="Unassembled WGS sequence"/>
</dbReference>
<dbReference type="RefSeq" id="XP_026619424.1">
    <property type="nucleotide sequence ID" value="XM_026768495.1"/>
</dbReference>
<name>A0A3F3PI57_9EURO</name>
<evidence type="ECO:0000313" key="2">
    <source>
        <dbReference type="Proteomes" id="UP000253729"/>
    </source>
</evidence>
<dbReference type="EMBL" id="KZ852152">
    <property type="protein sequence ID" value="RDH26402.1"/>
    <property type="molecule type" value="Genomic_DNA"/>
</dbReference>
<proteinExistence type="predicted"/>
<accession>A0A3F3PI57</accession>
<evidence type="ECO:0000313" key="1">
    <source>
        <dbReference type="EMBL" id="RDH26402.1"/>
    </source>
</evidence>
<keyword evidence="2" id="KW-1185">Reference proteome</keyword>
<sequence>MRRPVEVRKGRGQYAPYVYFPTLDCLLLMMEGRSGHTLIPAQFSRLRFTGRPRSLKSLTSFGKHFAGMGERSWILPVSEIDAVAPFMRRLRWCRLTQLRLTLKSTHLGRVPLPELGPGMRFNHYPLKALCPICQREWRFRFAVF</sequence>
<dbReference type="GeneID" id="38136851"/>
<dbReference type="AlphaFoldDB" id="A0A3F3PI57"/>
<organism evidence="1 2">
    <name type="scientific">Aspergillus welwitschiae</name>
    <dbReference type="NCBI Taxonomy" id="1341132"/>
    <lineage>
        <taxon>Eukaryota</taxon>
        <taxon>Fungi</taxon>
        <taxon>Dikarya</taxon>
        <taxon>Ascomycota</taxon>
        <taxon>Pezizomycotina</taxon>
        <taxon>Eurotiomycetes</taxon>
        <taxon>Eurotiomycetidae</taxon>
        <taxon>Eurotiales</taxon>
        <taxon>Aspergillaceae</taxon>
        <taxon>Aspergillus</taxon>
        <taxon>Aspergillus subgen. Circumdati</taxon>
    </lineage>
</organism>
<gene>
    <name evidence="1" type="ORF">BDQ94DRAFT_155589</name>
</gene>
<reference evidence="1 2" key="1">
    <citation type="submission" date="2018-07" db="EMBL/GenBank/DDBJ databases">
        <title>The genomes of Aspergillus section Nigri reveals drivers in fungal speciation.</title>
        <authorList>
            <consortium name="DOE Joint Genome Institute"/>
            <person name="Vesth T.C."/>
            <person name="Nybo J."/>
            <person name="Theobald S."/>
            <person name="Brandl J."/>
            <person name="Frisvad J.C."/>
            <person name="Nielsen K.F."/>
            <person name="Lyhne E.K."/>
            <person name="Kogle M.E."/>
            <person name="Kuo A."/>
            <person name="Riley R."/>
            <person name="Clum A."/>
            <person name="Nolan M."/>
            <person name="Lipzen A."/>
            <person name="Salamov A."/>
            <person name="Henrissat B."/>
            <person name="Wiebenga A."/>
            <person name="De vries R.P."/>
            <person name="Grigoriev I.V."/>
            <person name="Mortensen U.H."/>
            <person name="Andersen M.R."/>
            <person name="Baker S.E."/>
        </authorList>
    </citation>
    <scope>NUCLEOTIDE SEQUENCE [LARGE SCALE GENOMIC DNA]</scope>
    <source>
        <strain evidence="1 2">CBS 139.54b</strain>
    </source>
</reference>